<organism evidence="2">
    <name type="scientific">marine sediment metagenome</name>
    <dbReference type="NCBI Taxonomy" id="412755"/>
    <lineage>
        <taxon>unclassified sequences</taxon>
        <taxon>metagenomes</taxon>
        <taxon>ecological metagenomes</taxon>
    </lineage>
</organism>
<sequence length="133" mass="14824">MNPIEQTAQFLFRAVKKASVNHTDIHEGDHIVVTGADDDIVGVVNSVGTTEDTTTEDTTTTVVLDTGLSEETLQVSSKNFIHIIQRADMLDMRKHIDYERGLTDADKDTHKYTEKDQRPVLGPDEKSDKSELP</sequence>
<evidence type="ECO:0000313" key="2">
    <source>
        <dbReference type="EMBL" id="KKN18601.1"/>
    </source>
</evidence>
<dbReference type="AlphaFoldDB" id="A0A0F9QZN3"/>
<proteinExistence type="predicted"/>
<comment type="caution">
    <text evidence="2">The sequence shown here is derived from an EMBL/GenBank/DDBJ whole genome shotgun (WGS) entry which is preliminary data.</text>
</comment>
<reference evidence="2" key="1">
    <citation type="journal article" date="2015" name="Nature">
        <title>Complex archaea that bridge the gap between prokaryotes and eukaryotes.</title>
        <authorList>
            <person name="Spang A."/>
            <person name="Saw J.H."/>
            <person name="Jorgensen S.L."/>
            <person name="Zaremba-Niedzwiedzka K."/>
            <person name="Martijn J."/>
            <person name="Lind A.E."/>
            <person name="van Eijk R."/>
            <person name="Schleper C."/>
            <person name="Guy L."/>
            <person name="Ettema T.J."/>
        </authorList>
    </citation>
    <scope>NUCLEOTIDE SEQUENCE</scope>
</reference>
<name>A0A0F9QZN3_9ZZZZ</name>
<evidence type="ECO:0000256" key="1">
    <source>
        <dbReference type="SAM" id="MobiDB-lite"/>
    </source>
</evidence>
<protein>
    <submittedName>
        <fullName evidence="2">Uncharacterized protein</fullName>
    </submittedName>
</protein>
<feature type="non-terminal residue" evidence="2">
    <location>
        <position position="133"/>
    </location>
</feature>
<gene>
    <name evidence="2" type="ORF">LCGC14_0954250</name>
</gene>
<accession>A0A0F9QZN3</accession>
<feature type="region of interest" description="Disordered" evidence="1">
    <location>
        <begin position="101"/>
        <end position="133"/>
    </location>
</feature>
<dbReference type="EMBL" id="LAZR01003411">
    <property type="protein sequence ID" value="KKN18601.1"/>
    <property type="molecule type" value="Genomic_DNA"/>
</dbReference>